<gene>
    <name evidence="1" type="ORF">AA106555_1087</name>
</gene>
<name>A0ABQ0QPZ9_9PROT</name>
<reference evidence="1 2" key="1">
    <citation type="submission" date="2013-04" db="EMBL/GenBank/DDBJ databases">
        <title>The genome sequencing project of 58 acetic acid bacteria.</title>
        <authorList>
            <person name="Okamoto-Kainuma A."/>
            <person name="Ishikawa M."/>
            <person name="Umino S."/>
            <person name="Koizumi Y."/>
            <person name="Shiwa Y."/>
            <person name="Yoshikawa H."/>
            <person name="Matsutani M."/>
            <person name="Matsushita K."/>
        </authorList>
    </citation>
    <scope>NUCLEOTIDE SEQUENCE [LARGE SCALE GENOMIC DNA]</scope>
    <source>
        <strain evidence="1 2">NBRC 106555</strain>
    </source>
</reference>
<accession>A0ABQ0QPZ9</accession>
<proteinExistence type="predicted"/>
<protein>
    <submittedName>
        <fullName evidence="1">Uncharacterized protein</fullName>
    </submittedName>
</protein>
<evidence type="ECO:0000313" key="2">
    <source>
        <dbReference type="Proteomes" id="UP001062632"/>
    </source>
</evidence>
<keyword evidence="2" id="KW-1185">Reference proteome</keyword>
<comment type="caution">
    <text evidence="1">The sequence shown here is derived from an EMBL/GenBank/DDBJ whole genome shotgun (WGS) entry which is preliminary data.</text>
</comment>
<dbReference type="EMBL" id="BAQC01000030">
    <property type="protein sequence ID" value="GBR52917.1"/>
    <property type="molecule type" value="Genomic_DNA"/>
</dbReference>
<sequence>MPVPAFAGYITYLIPGKNRGIVYQYANWSQSGLHGGDKPLYVCFLRQIRAQNATSPPNALKKFLRLIPAVAVVNCNTKAFLREHFYQRTTNTARTTSNKRYPRYF</sequence>
<evidence type="ECO:0000313" key="1">
    <source>
        <dbReference type="EMBL" id="GBR52917.1"/>
    </source>
</evidence>
<dbReference type="Proteomes" id="UP001062632">
    <property type="component" value="Unassembled WGS sequence"/>
</dbReference>
<organism evidence="1 2">
    <name type="scientific">Neokomagataea thailandica NBRC 106555</name>
    <dbReference type="NCBI Taxonomy" id="1223520"/>
    <lineage>
        <taxon>Bacteria</taxon>
        <taxon>Pseudomonadati</taxon>
        <taxon>Pseudomonadota</taxon>
        <taxon>Alphaproteobacteria</taxon>
        <taxon>Acetobacterales</taxon>
        <taxon>Acetobacteraceae</taxon>
        <taxon>Neokomagataea</taxon>
    </lineage>
</organism>